<feature type="transmembrane region" description="Helical" evidence="1">
    <location>
        <begin position="45"/>
        <end position="66"/>
    </location>
</feature>
<dbReference type="RefSeq" id="WP_021665668.1">
    <property type="nucleotide sequence ID" value="NZ_KI259199.1"/>
</dbReference>
<feature type="transmembrane region" description="Helical" evidence="1">
    <location>
        <begin position="108"/>
        <end position="125"/>
    </location>
</feature>
<dbReference type="HOGENOM" id="CLU_090570_0_0_10"/>
<protein>
    <submittedName>
        <fullName evidence="2">Uncharacterized protein</fullName>
    </submittedName>
</protein>
<keyword evidence="1" id="KW-1133">Transmembrane helix</keyword>
<organism evidence="2 3">
    <name type="scientific">Porphyromonas gingivalis F0570</name>
    <dbReference type="NCBI Taxonomy" id="1227271"/>
    <lineage>
        <taxon>Bacteria</taxon>
        <taxon>Pseudomonadati</taxon>
        <taxon>Bacteroidota</taxon>
        <taxon>Bacteroidia</taxon>
        <taxon>Bacteroidales</taxon>
        <taxon>Porphyromonadaceae</taxon>
        <taxon>Porphyromonas</taxon>
    </lineage>
</organism>
<comment type="caution">
    <text evidence="2">The sequence shown here is derived from an EMBL/GenBank/DDBJ whole genome shotgun (WGS) entry which is preliminary data.</text>
</comment>
<dbReference type="AlphaFoldDB" id="A0A0E2LPI7"/>
<dbReference type="PATRIC" id="fig|1227271.3.peg.1304"/>
<keyword evidence="1" id="KW-0472">Membrane</keyword>
<feature type="transmembrane region" description="Helical" evidence="1">
    <location>
        <begin position="178"/>
        <end position="200"/>
    </location>
</feature>
<gene>
    <name evidence="2" type="ORF">HMPREF1555_01488</name>
</gene>
<evidence type="ECO:0000256" key="1">
    <source>
        <dbReference type="SAM" id="Phobius"/>
    </source>
</evidence>
<accession>A0A0E2LPI7</accession>
<dbReference type="Proteomes" id="UP000016630">
    <property type="component" value="Unassembled WGS sequence"/>
</dbReference>
<keyword evidence="1" id="KW-0812">Transmembrane</keyword>
<sequence length="209" mass="23826">MEYEPLTDSKKMEEKQLTPQESVQMIEKMLEQTRKRLIRGAGIPSLIWGYVTFATSLLILFVYPHIGYRANYLWMLIPIVGGSLTIICNRKRQKEAHARTQIDRFIDTTWITIGLNVTALSILAYRFPLAILPLVLILIGIATAITGFSHKVTLLKYSSIFGILVGYMLLVVPMSGKLMVLIFGLTFFLMHCVPGHYLCYLERKILRDA</sequence>
<feature type="transmembrane region" description="Helical" evidence="1">
    <location>
        <begin position="72"/>
        <end position="88"/>
    </location>
</feature>
<proteinExistence type="predicted"/>
<feature type="transmembrane region" description="Helical" evidence="1">
    <location>
        <begin position="131"/>
        <end position="148"/>
    </location>
</feature>
<evidence type="ECO:0000313" key="3">
    <source>
        <dbReference type="Proteomes" id="UP000016630"/>
    </source>
</evidence>
<feature type="transmembrane region" description="Helical" evidence="1">
    <location>
        <begin position="155"/>
        <end position="172"/>
    </location>
</feature>
<dbReference type="EMBL" id="AWUW01000108">
    <property type="protein sequence ID" value="ERJ65223.1"/>
    <property type="molecule type" value="Genomic_DNA"/>
</dbReference>
<evidence type="ECO:0000313" key="2">
    <source>
        <dbReference type="EMBL" id="ERJ65223.1"/>
    </source>
</evidence>
<reference evidence="2 3" key="1">
    <citation type="submission" date="2013-06" db="EMBL/GenBank/DDBJ databases">
        <authorList>
            <person name="Weinstock G."/>
            <person name="Sodergren E."/>
            <person name="Lobos E.A."/>
            <person name="Fulton L."/>
            <person name="Fulton R."/>
            <person name="Courtney L."/>
            <person name="Fronick C."/>
            <person name="O'Laughlin M."/>
            <person name="Godfrey J."/>
            <person name="Wilson R.M."/>
            <person name="Miner T."/>
            <person name="Farmer C."/>
            <person name="Delehaunty K."/>
            <person name="Cordes M."/>
            <person name="Minx P."/>
            <person name="Tomlinson C."/>
            <person name="Chen J."/>
            <person name="Wollam A."/>
            <person name="Pepin K.H."/>
            <person name="Bhonagiri V."/>
            <person name="Zhang X."/>
            <person name="Warren W."/>
            <person name="Mitreva M."/>
            <person name="Mardis E.R."/>
            <person name="Wilson R.K."/>
        </authorList>
    </citation>
    <scope>NUCLEOTIDE SEQUENCE [LARGE SCALE GENOMIC DNA]</scope>
    <source>
        <strain evidence="2 3">F0570</strain>
    </source>
</reference>
<name>A0A0E2LPI7_PORGN</name>